<dbReference type="InterPro" id="IPR002347">
    <property type="entry name" value="SDR_fam"/>
</dbReference>
<dbReference type="GO" id="GO:0005737">
    <property type="term" value="C:cytoplasm"/>
    <property type="evidence" value="ECO:0007669"/>
    <property type="project" value="TreeGrafter"/>
</dbReference>
<proteinExistence type="inferred from homology"/>
<dbReference type="RefSeq" id="XP_033394648.1">
    <property type="nucleotide sequence ID" value="XM_033537273.1"/>
</dbReference>
<evidence type="ECO:0000256" key="2">
    <source>
        <dbReference type="ARBA" id="ARBA00022857"/>
    </source>
</evidence>
<dbReference type="GO" id="GO:0016616">
    <property type="term" value="F:oxidoreductase activity, acting on the CH-OH group of donors, NAD or NADP as acceptor"/>
    <property type="evidence" value="ECO:0007669"/>
    <property type="project" value="TreeGrafter"/>
</dbReference>
<evidence type="ECO:0000313" key="5">
    <source>
        <dbReference type="Proteomes" id="UP000799438"/>
    </source>
</evidence>
<evidence type="ECO:0000313" key="4">
    <source>
        <dbReference type="EMBL" id="KAF2138935.1"/>
    </source>
</evidence>
<dbReference type="PANTHER" id="PTHR44229:SF4">
    <property type="entry name" value="15-HYDROXYPROSTAGLANDIN DEHYDROGENASE [NAD(+)]"/>
    <property type="match status" value="1"/>
</dbReference>
<dbReference type="Proteomes" id="UP000799438">
    <property type="component" value="Unassembled WGS sequence"/>
</dbReference>
<dbReference type="EMBL" id="ML995494">
    <property type="protein sequence ID" value="KAF2138935.1"/>
    <property type="molecule type" value="Genomic_DNA"/>
</dbReference>
<dbReference type="OrthoDB" id="5296at2759"/>
<name>A0A6A6B6Q4_9PEZI</name>
<accession>A0A6A6B6Q4</accession>
<dbReference type="AlphaFoldDB" id="A0A6A6B6Q4"/>
<keyword evidence="5" id="KW-1185">Reference proteome</keyword>
<organism evidence="4 5">
    <name type="scientific">Aplosporella prunicola CBS 121167</name>
    <dbReference type="NCBI Taxonomy" id="1176127"/>
    <lineage>
        <taxon>Eukaryota</taxon>
        <taxon>Fungi</taxon>
        <taxon>Dikarya</taxon>
        <taxon>Ascomycota</taxon>
        <taxon>Pezizomycotina</taxon>
        <taxon>Dothideomycetes</taxon>
        <taxon>Dothideomycetes incertae sedis</taxon>
        <taxon>Botryosphaeriales</taxon>
        <taxon>Aplosporellaceae</taxon>
        <taxon>Aplosporella</taxon>
    </lineage>
</organism>
<dbReference type="PRINTS" id="PR00081">
    <property type="entry name" value="GDHRDH"/>
</dbReference>
<evidence type="ECO:0000256" key="1">
    <source>
        <dbReference type="ARBA" id="ARBA00006484"/>
    </source>
</evidence>
<sequence length="330" mass="35004">MAAAAATQTPFSVNGKTAIVTGGGSGICLAFCTALLSRNCNVVIADLALRPEAEALVSAHKDKDASNKEGRAVFVPTDVRSWPALDEMFATAVREFGTFDIVCPGAGVYEPHWSNFWHPPGASAASRDDPAGGRYTHLDINITHPVRVTQLALAQWLNPASEDGSVKETRVSPAAPKRVLHVSSVAGQSPGFANPVYAGTKHFISGFVRSLAPLEARLGVRVNAVAPGVVRTPLWTEHPEKMTYVDEGGDRWTTPEEVADAMVRLLEGDEKEAGAGTVLEVGAGCTRRVDAFDAARPDPAPSKGLIPGNVQMGVEEVFGWLAEEGWGVRK</sequence>
<protein>
    <recommendedName>
        <fullName evidence="6">NAD-dependent epimerase/dehydratase domain-containing protein</fullName>
    </recommendedName>
</protein>
<comment type="similarity">
    <text evidence="1">Belongs to the short-chain dehydrogenases/reductases (SDR) family.</text>
</comment>
<dbReference type="PROSITE" id="PS00061">
    <property type="entry name" value="ADH_SHORT"/>
    <property type="match status" value="1"/>
</dbReference>
<dbReference type="Pfam" id="PF00106">
    <property type="entry name" value="adh_short"/>
    <property type="match status" value="1"/>
</dbReference>
<dbReference type="InterPro" id="IPR036291">
    <property type="entry name" value="NAD(P)-bd_dom_sf"/>
</dbReference>
<reference evidence="4" key="1">
    <citation type="journal article" date="2020" name="Stud. Mycol.">
        <title>101 Dothideomycetes genomes: a test case for predicting lifestyles and emergence of pathogens.</title>
        <authorList>
            <person name="Haridas S."/>
            <person name="Albert R."/>
            <person name="Binder M."/>
            <person name="Bloem J."/>
            <person name="Labutti K."/>
            <person name="Salamov A."/>
            <person name="Andreopoulos B."/>
            <person name="Baker S."/>
            <person name="Barry K."/>
            <person name="Bills G."/>
            <person name="Bluhm B."/>
            <person name="Cannon C."/>
            <person name="Castanera R."/>
            <person name="Culley D."/>
            <person name="Daum C."/>
            <person name="Ezra D."/>
            <person name="Gonzalez J."/>
            <person name="Henrissat B."/>
            <person name="Kuo A."/>
            <person name="Liang C."/>
            <person name="Lipzen A."/>
            <person name="Lutzoni F."/>
            <person name="Magnuson J."/>
            <person name="Mondo S."/>
            <person name="Nolan M."/>
            <person name="Ohm R."/>
            <person name="Pangilinan J."/>
            <person name="Park H.-J."/>
            <person name="Ramirez L."/>
            <person name="Alfaro M."/>
            <person name="Sun H."/>
            <person name="Tritt A."/>
            <person name="Yoshinaga Y."/>
            <person name="Zwiers L.-H."/>
            <person name="Turgeon B."/>
            <person name="Goodwin S."/>
            <person name="Spatafora J."/>
            <person name="Crous P."/>
            <person name="Grigoriev I."/>
        </authorList>
    </citation>
    <scope>NUCLEOTIDE SEQUENCE</scope>
    <source>
        <strain evidence="4">CBS 121167</strain>
    </source>
</reference>
<dbReference type="GeneID" id="54294769"/>
<keyword evidence="2" id="KW-0521">NADP</keyword>
<dbReference type="Gene3D" id="3.40.50.720">
    <property type="entry name" value="NAD(P)-binding Rossmann-like Domain"/>
    <property type="match status" value="1"/>
</dbReference>
<keyword evidence="3" id="KW-0560">Oxidoreductase</keyword>
<evidence type="ECO:0008006" key="6">
    <source>
        <dbReference type="Google" id="ProtNLM"/>
    </source>
</evidence>
<dbReference type="PANTHER" id="PTHR44229">
    <property type="entry name" value="15-HYDROXYPROSTAGLANDIN DEHYDROGENASE [NAD(+)]"/>
    <property type="match status" value="1"/>
</dbReference>
<evidence type="ECO:0000256" key="3">
    <source>
        <dbReference type="ARBA" id="ARBA00023002"/>
    </source>
</evidence>
<dbReference type="FunFam" id="3.40.50.720:FF:000643">
    <property type="entry name" value="Short chain dehydrogenase/reductase family oxidoreductase, putative"/>
    <property type="match status" value="1"/>
</dbReference>
<dbReference type="InterPro" id="IPR020904">
    <property type="entry name" value="Sc_DH/Rdtase_CS"/>
</dbReference>
<gene>
    <name evidence="4" type="ORF">K452DRAFT_232981</name>
</gene>
<dbReference type="SUPFAM" id="SSF51735">
    <property type="entry name" value="NAD(P)-binding Rossmann-fold domains"/>
    <property type="match status" value="1"/>
</dbReference>